<feature type="binding site" evidence="14">
    <location>
        <position position="1117"/>
    </location>
    <ligand>
        <name>[4Fe-4S] cluster</name>
        <dbReference type="ChEBI" id="CHEBI:49883"/>
    </ligand>
</feature>
<keyword evidence="10 14" id="KW-0408">Iron</keyword>
<evidence type="ECO:0000259" key="15">
    <source>
        <dbReference type="PROSITE" id="PS51217"/>
    </source>
</evidence>
<protein>
    <recommendedName>
        <fullName evidence="14">ATP-dependent helicase/deoxyribonuclease subunit B</fullName>
        <ecNumber evidence="14">3.1.-.-</ecNumber>
    </recommendedName>
    <alternativeName>
        <fullName evidence="14">ATP-dependent helicase/nuclease subunit AddB</fullName>
    </alternativeName>
</protein>
<evidence type="ECO:0000256" key="13">
    <source>
        <dbReference type="ARBA" id="ARBA00023204"/>
    </source>
</evidence>
<feature type="binding site" evidence="14">
    <location>
        <position position="784"/>
    </location>
    <ligand>
        <name>[4Fe-4S] cluster</name>
        <dbReference type="ChEBI" id="CHEBI:49883"/>
    </ligand>
</feature>
<keyword evidence="1 14" id="KW-0004">4Fe-4S</keyword>
<evidence type="ECO:0000256" key="5">
    <source>
        <dbReference type="ARBA" id="ARBA00022763"/>
    </source>
</evidence>
<dbReference type="GO" id="GO:0004386">
    <property type="term" value="F:helicase activity"/>
    <property type="evidence" value="ECO:0007669"/>
    <property type="project" value="UniProtKB-KW"/>
</dbReference>
<dbReference type="NCBIfam" id="TIGR02773">
    <property type="entry name" value="addB_Gpos"/>
    <property type="match status" value="1"/>
</dbReference>
<feature type="binding site" evidence="14">
    <location>
        <position position="1120"/>
    </location>
    <ligand>
        <name>[4Fe-4S] cluster</name>
        <dbReference type="ChEBI" id="CHEBI:49883"/>
    </ligand>
</feature>
<dbReference type="Gene3D" id="6.10.140.1030">
    <property type="match status" value="1"/>
</dbReference>
<evidence type="ECO:0000256" key="1">
    <source>
        <dbReference type="ARBA" id="ARBA00022485"/>
    </source>
</evidence>
<dbReference type="Proteomes" id="UP000242547">
    <property type="component" value="Unassembled WGS sequence"/>
</dbReference>
<dbReference type="GO" id="GO:0005524">
    <property type="term" value="F:ATP binding"/>
    <property type="evidence" value="ECO:0007669"/>
    <property type="project" value="UniProtKB-UniRule"/>
</dbReference>
<dbReference type="GO" id="GO:0008409">
    <property type="term" value="F:5'-3' exonuclease activity"/>
    <property type="evidence" value="ECO:0007669"/>
    <property type="project" value="UniProtKB-UniRule"/>
</dbReference>
<comment type="function">
    <text evidence="14">The heterodimer acts as both an ATP-dependent DNA helicase and an ATP-dependent, dual-direction single-stranded exonuclease. Recognizes the chi site generating a DNA molecule suitable for the initiation of homologous recombination. The AddB subunit has 5' -&gt; 3' nuclease activity but not helicase activity.</text>
</comment>
<dbReference type="GO" id="GO:0051539">
    <property type="term" value="F:4 iron, 4 sulfur cluster binding"/>
    <property type="evidence" value="ECO:0007669"/>
    <property type="project" value="UniProtKB-KW"/>
</dbReference>
<dbReference type="Pfam" id="PF21445">
    <property type="entry name" value="ADDB_N"/>
    <property type="match status" value="1"/>
</dbReference>
<feature type="binding site" evidence="14">
    <location>
        <position position="1126"/>
    </location>
    <ligand>
        <name>[4Fe-4S] cluster</name>
        <dbReference type="ChEBI" id="CHEBI:49883"/>
    </ligand>
</feature>
<comment type="similarity">
    <text evidence="14">Belongs to the helicase family. AddB/RexB type 1 subfamily.</text>
</comment>
<evidence type="ECO:0000256" key="11">
    <source>
        <dbReference type="ARBA" id="ARBA00023014"/>
    </source>
</evidence>
<comment type="cofactor">
    <cofactor evidence="14">
        <name>Mg(2+)</name>
        <dbReference type="ChEBI" id="CHEBI:18420"/>
    </cofactor>
</comment>
<dbReference type="InterPro" id="IPR014017">
    <property type="entry name" value="DNA_helicase_UvrD-like_C"/>
</dbReference>
<dbReference type="PROSITE" id="PS51217">
    <property type="entry name" value="UVRD_HELICASE_CTER"/>
    <property type="match status" value="1"/>
</dbReference>
<sequence length="1162" mass="135426">MELNTYLGRAGTGKSHYMIENIKQQMKKDPLGDPIILIAPTQSTFQLEQSFVNDKELNGSLRTEVLHFERLSYRIFQEIGGLTEERLTQAATEMMIYNLVQQHKSELKLYKSQVNYYGFSEKLTEQIQDFKKYSVTPDHLQAFLQENEIQTRTRHKLEDISLIYHYFEERINDKFITAEDSLNHFIEIMHQSEWIKRAEIYIDGFHNFSTLEYQIIKALVQNAKQVTVLLTTDGNEDPFSLFRKPSEVLTHLQEIANDLGITLNRQYFRKQYRFNNKDLLQLEQQFDALQVTPKAHEGNIKILESSNMREEVNEIARQIIKDTRDEHYRYQDIAILYRDETYAYLFDSVLPQYNIPFNIDTKKSMTHHPIMEMVRSLLEVIQTNWNISPMMRLFKTNILSHQFKDSDYLIDLLENFVVERGIYGKRWLDEQLFSVDNFTKMGRKEHKLSEEERETFEQVVNLKVDVIDKILSFEKAMNNASNVKGFATAFYETMESFDLPKYLMAKRDQLDVDGYHEEAEEIDQIWNGLIQILDDLVTVFDEEEMTLKRFLEVFDIGLEQLEFVMIPQTLDQVSIGTMDLAKVDNKKHIYMVGMNDGAMPQPVSSSSLITDEEKKIFEQQAQVELSPTADILQMDEAFVCYIAMTRGCDRVTFSYSLMGVQGDDKEKSPFLNQIEELFNGLEVTNIHYIHNSQPLTLMEHPHQTKVALFEALKAWLEDEAVAETWLDAYQVMRDNDDLNDGLTYLLTSLTYDNETIQLGEQLATSLYGTTINASVSRFEGYNDCPFKHYANYGLRLNERTKYKLENFDLGNIFHTALKYISDKIEGDFRHLDNKKIHALTVEALENVLPHVQFNLMDSNAYYRYVSKRIGVIVESTLKALRYQNENTKFRPQRFETGFRKTPRNEEELIAQPLITKQGIPINIRGQIDRIDAYTKDNISYVNIVDYKSSDTSAKLDLKKVYYGKQMQMMTYMDVALQNAQRLGLTEEIKPGGLLYFHVHDERLKFDSWGKMKDDALEENNLNKAFLKKYKLRGLVNSDMDVVDALDIRLDDTPRSDIVPVTLKKDGNFSTRDSSVADETTIHKFIKHNKDNFIETASNILDGHTEVAPLKFDNRLPCEFCSFKSVCHVDNLIDNKNYHYVDESIDPIQAIQDVELESGENDE</sequence>
<dbReference type="PANTHER" id="PTHR30591:SF1">
    <property type="entry name" value="RECBCD ENZYME SUBUNIT RECC"/>
    <property type="match status" value="1"/>
</dbReference>
<accession>A0A2T4KI66</accession>
<dbReference type="InterPro" id="IPR011604">
    <property type="entry name" value="PDDEXK-like_dom_sf"/>
</dbReference>
<gene>
    <name evidence="14 16" type="primary">addB</name>
    <name evidence="16" type="ORF">BUY44_05010</name>
</gene>
<keyword evidence="8 14" id="KW-0269">Exonuclease</keyword>
<keyword evidence="4 14" id="KW-0547">Nucleotide-binding</keyword>
<dbReference type="Gene3D" id="3.90.320.10">
    <property type="match status" value="1"/>
</dbReference>
<dbReference type="AlphaFoldDB" id="A0A2T4KI66"/>
<keyword evidence="7 14" id="KW-0347">Helicase</keyword>
<evidence type="ECO:0000256" key="8">
    <source>
        <dbReference type="ARBA" id="ARBA00022839"/>
    </source>
</evidence>
<dbReference type="GO" id="GO:0000724">
    <property type="term" value="P:double-strand break repair via homologous recombination"/>
    <property type="evidence" value="ECO:0007669"/>
    <property type="project" value="UniProtKB-UniRule"/>
</dbReference>
<keyword evidence="11 14" id="KW-0411">Iron-sulfur</keyword>
<evidence type="ECO:0000256" key="6">
    <source>
        <dbReference type="ARBA" id="ARBA00022801"/>
    </source>
</evidence>
<comment type="caution">
    <text evidence="16">The sequence shown here is derived from an EMBL/GenBank/DDBJ whole genome shotgun (WGS) entry which is preliminary data.</text>
</comment>
<proteinExistence type="inferred from homology"/>
<evidence type="ECO:0000256" key="14">
    <source>
        <dbReference type="HAMAP-Rule" id="MF_01452"/>
    </source>
</evidence>
<dbReference type="RefSeq" id="WP_107505938.1">
    <property type="nucleotide sequence ID" value="NZ_PYZL01000023.1"/>
</dbReference>
<evidence type="ECO:0000256" key="7">
    <source>
        <dbReference type="ARBA" id="ARBA00022806"/>
    </source>
</evidence>
<keyword evidence="2 14" id="KW-0540">Nuclease</keyword>
<evidence type="ECO:0000313" key="17">
    <source>
        <dbReference type="Proteomes" id="UP000242547"/>
    </source>
</evidence>
<keyword evidence="13 14" id="KW-0234">DNA repair</keyword>
<dbReference type="PANTHER" id="PTHR30591">
    <property type="entry name" value="RECBCD ENZYME SUBUNIT RECC"/>
    <property type="match status" value="1"/>
</dbReference>
<dbReference type="InterPro" id="IPR027417">
    <property type="entry name" value="P-loop_NTPase"/>
</dbReference>
<dbReference type="GO" id="GO:0003690">
    <property type="term" value="F:double-stranded DNA binding"/>
    <property type="evidence" value="ECO:0007669"/>
    <property type="project" value="UniProtKB-UniRule"/>
</dbReference>
<evidence type="ECO:0000256" key="9">
    <source>
        <dbReference type="ARBA" id="ARBA00022840"/>
    </source>
</evidence>
<keyword evidence="6 14" id="KW-0378">Hydrolase</keyword>
<evidence type="ECO:0000256" key="10">
    <source>
        <dbReference type="ARBA" id="ARBA00023004"/>
    </source>
</evidence>
<comment type="subunit">
    <text evidence="14">Heterodimer of AddA and AddB.</text>
</comment>
<dbReference type="Gene3D" id="3.40.50.300">
    <property type="entry name" value="P-loop containing nucleotide triphosphate hydrolases"/>
    <property type="match status" value="3"/>
</dbReference>
<dbReference type="SUPFAM" id="SSF52540">
    <property type="entry name" value="P-loop containing nucleoside triphosphate hydrolases"/>
    <property type="match status" value="2"/>
</dbReference>
<comment type="cofactor">
    <cofactor evidence="14">
        <name>[4Fe-4S] cluster</name>
        <dbReference type="ChEBI" id="CHEBI:49883"/>
    </cofactor>
    <text evidence="14">Binds 1 [4Fe-4S] cluster.</text>
</comment>
<keyword evidence="9 14" id="KW-0067">ATP-binding</keyword>
<evidence type="ECO:0000313" key="16">
    <source>
        <dbReference type="EMBL" id="PTE73651.1"/>
    </source>
</evidence>
<dbReference type="InterPro" id="IPR014140">
    <property type="entry name" value="DNA_helicase_suAddB"/>
</dbReference>
<dbReference type="EMBL" id="PYZL01000023">
    <property type="protein sequence ID" value="PTE73651.1"/>
    <property type="molecule type" value="Genomic_DNA"/>
</dbReference>
<organism evidence="16 17">
    <name type="scientific">Staphylococcus devriesei</name>
    <dbReference type="NCBI Taxonomy" id="586733"/>
    <lineage>
        <taxon>Bacteria</taxon>
        <taxon>Bacillati</taxon>
        <taxon>Bacillota</taxon>
        <taxon>Bacilli</taxon>
        <taxon>Bacillales</taxon>
        <taxon>Staphylococcaceae</taxon>
        <taxon>Staphylococcus</taxon>
    </lineage>
</organism>
<dbReference type="InterPro" id="IPR049035">
    <property type="entry name" value="ADDB_N"/>
</dbReference>
<evidence type="ECO:0000256" key="4">
    <source>
        <dbReference type="ARBA" id="ARBA00022741"/>
    </source>
</evidence>
<keyword evidence="5 14" id="KW-0227">DNA damage</keyword>
<feature type="domain" description="UvrD-like helicase C-terminal" evidence="15">
    <location>
        <begin position="269"/>
        <end position="583"/>
    </location>
</feature>
<keyword evidence="3 14" id="KW-0479">Metal-binding</keyword>
<dbReference type="HAMAP" id="MF_01452">
    <property type="entry name" value="AddB_type1"/>
    <property type="match status" value="1"/>
</dbReference>
<evidence type="ECO:0000256" key="2">
    <source>
        <dbReference type="ARBA" id="ARBA00022722"/>
    </source>
</evidence>
<keyword evidence="12 14" id="KW-0238">DNA-binding</keyword>
<dbReference type="Pfam" id="PF12705">
    <property type="entry name" value="PDDEXK_1"/>
    <property type="match status" value="1"/>
</dbReference>
<evidence type="ECO:0000256" key="3">
    <source>
        <dbReference type="ARBA" id="ARBA00022723"/>
    </source>
</evidence>
<evidence type="ECO:0000256" key="12">
    <source>
        <dbReference type="ARBA" id="ARBA00023125"/>
    </source>
</evidence>
<comment type="miscellaneous">
    <text evidence="14">Despite having conserved helicase domains, this subunit does not have helicase activity.</text>
</comment>
<name>A0A2T4KI66_9STAP</name>
<dbReference type="GO" id="GO:0046872">
    <property type="term" value="F:metal ion binding"/>
    <property type="evidence" value="ECO:0007669"/>
    <property type="project" value="UniProtKB-KW"/>
</dbReference>
<reference evidence="16 17" key="1">
    <citation type="journal article" date="2016" name="Front. Microbiol.">
        <title>Comprehensive Phylogenetic Analysis of Bovine Non-aureus Staphylococci Species Based on Whole-Genome Sequencing.</title>
        <authorList>
            <person name="Naushad S."/>
            <person name="Barkema H.W."/>
            <person name="Luby C."/>
            <person name="Condas L.A."/>
            <person name="Nobrega D.B."/>
            <person name="Carson D.A."/>
            <person name="De Buck J."/>
        </authorList>
    </citation>
    <scope>NUCLEOTIDE SEQUENCE [LARGE SCALE GENOMIC DNA]</scope>
    <source>
        <strain evidence="16 17">SNUC 761</strain>
    </source>
</reference>
<dbReference type="InterPro" id="IPR038726">
    <property type="entry name" value="PDDEXK_AddAB-type"/>
</dbReference>
<dbReference type="EC" id="3.1.-.-" evidence="14"/>